<dbReference type="PANTHER" id="PTHR37535:SF4">
    <property type="entry name" value="FLUG DOMAIN-CONTAINING PROTEIN"/>
    <property type="match status" value="1"/>
</dbReference>
<organism evidence="1 2">
    <name type="scientific">Apodospora peruviana</name>
    <dbReference type="NCBI Taxonomy" id="516989"/>
    <lineage>
        <taxon>Eukaryota</taxon>
        <taxon>Fungi</taxon>
        <taxon>Dikarya</taxon>
        <taxon>Ascomycota</taxon>
        <taxon>Pezizomycotina</taxon>
        <taxon>Sordariomycetes</taxon>
        <taxon>Sordariomycetidae</taxon>
        <taxon>Sordariales</taxon>
        <taxon>Lasiosphaeriaceae</taxon>
        <taxon>Apodospora</taxon>
    </lineage>
</organism>
<dbReference type="InterPro" id="IPR021842">
    <property type="entry name" value="DUF3435"/>
</dbReference>
<comment type="caution">
    <text evidence="1">The sequence shown here is derived from an EMBL/GenBank/DDBJ whole genome shotgun (WGS) entry which is preliminary data.</text>
</comment>
<keyword evidence="2" id="KW-1185">Reference proteome</keyword>
<evidence type="ECO:0000313" key="1">
    <source>
        <dbReference type="EMBL" id="KAK3316579.1"/>
    </source>
</evidence>
<dbReference type="EMBL" id="JAUEDM010000005">
    <property type="protein sequence ID" value="KAK3316579.1"/>
    <property type="molecule type" value="Genomic_DNA"/>
</dbReference>
<sequence length="161" mass="17999">MPNSANSLPHLYRYLQRLGIVLGFMQILTCYIIRRELGEAMEGSNPYFHSCQELLLILLAIRTQGQLQQVTSHNNAGICQAYINQQFQCDTVAAFIGRSSNKALISAATHMSRYVDLRAPSEVGQQELEQARAEYGIFAAHRAMRHVVQSGLSQIEECVIG</sequence>
<proteinExistence type="predicted"/>
<accession>A0AAE0M3I1</accession>
<reference evidence="1" key="1">
    <citation type="journal article" date="2023" name="Mol. Phylogenet. Evol.">
        <title>Genome-scale phylogeny and comparative genomics of the fungal order Sordariales.</title>
        <authorList>
            <person name="Hensen N."/>
            <person name="Bonometti L."/>
            <person name="Westerberg I."/>
            <person name="Brannstrom I.O."/>
            <person name="Guillou S."/>
            <person name="Cros-Aarteil S."/>
            <person name="Calhoun S."/>
            <person name="Haridas S."/>
            <person name="Kuo A."/>
            <person name="Mondo S."/>
            <person name="Pangilinan J."/>
            <person name="Riley R."/>
            <person name="LaButti K."/>
            <person name="Andreopoulos B."/>
            <person name="Lipzen A."/>
            <person name="Chen C."/>
            <person name="Yan M."/>
            <person name="Daum C."/>
            <person name="Ng V."/>
            <person name="Clum A."/>
            <person name="Steindorff A."/>
            <person name="Ohm R.A."/>
            <person name="Martin F."/>
            <person name="Silar P."/>
            <person name="Natvig D.O."/>
            <person name="Lalanne C."/>
            <person name="Gautier V."/>
            <person name="Ament-Velasquez S.L."/>
            <person name="Kruys A."/>
            <person name="Hutchinson M.I."/>
            <person name="Powell A.J."/>
            <person name="Barry K."/>
            <person name="Miller A.N."/>
            <person name="Grigoriev I.V."/>
            <person name="Debuchy R."/>
            <person name="Gladieux P."/>
            <person name="Hiltunen Thoren M."/>
            <person name="Johannesson H."/>
        </authorList>
    </citation>
    <scope>NUCLEOTIDE SEQUENCE</scope>
    <source>
        <strain evidence="1">CBS 118394</strain>
    </source>
</reference>
<dbReference type="Pfam" id="PF11917">
    <property type="entry name" value="DUF3435"/>
    <property type="match status" value="1"/>
</dbReference>
<reference evidence="1" key="2">
    <citation type="submission" date="2023-06" db="EMBL/GenBank/DDBJ databases">
        <authorList>
            <consortium name="Lawrence Berkeley National Laboratory"/>
            <person name="Haridas S."/>
            <person name="Hensen N."/>
            <person name="Bonometti L."/>
            <person name="Westerberg I."/>
            <person name="Brannstrom I.O."/>
            <person name="Guillou S."/>
            <person name="Cros-Aarteil S."/>
            <person name="Calhoun S."/>
            <person name="Kuo A."/>
            <person name="Mondo S."/>
            <person name="Pangilinan J."/>
            <person name="Riley R."/>
            <person name="Labutti K."/>
            <person name="Andreopoulos B."/>
            <person name="Lipzen A."/>
            <person name="Chen C."/>
            <person name="Yanf M."/>
            <person name="Daum C."/>
            <person name="Ng V."/>
            <person name="Clum A."/>
            <person name="Steindorff A."/>
            <person name="Ohm R."/>
            <person name="Martin F."/>
            <person name="Silar P."/>
            <person name="Natvig D."/>
            <person name="Lalanne C."/>
            <person name="Gautier V."/>
            <person name="Ament-Velasquez S.L."/>
            <person name="Kruys A."/>
            <person name="Hutchinson M.I."/>
            <person name="Powell A.J."/>
            <person name="Barry K."/>
            <person name="Miller A.N."/>
            <person name="Grigoriev I.V."/>
            <person name="Debuchy R."/>
            <person name="Gladieux P."/>
            <person name="Thoren M.H."/>
            <person name="Johannesson H."/>
        </authorList>
    </citation>
    <scope>NUCLEOTIDE SEQUENCE</scope>
    <source>
        <strain evidence="1">CBS 118394</strain>
    </source>
</reference>
<evidence type="ECO:0000313" key="2">
    <source>
        <dbReference type="Proteomes" id="UP001283341"/>
    </source>
</evidence>
<name>A0AAE0M3I1_9PEZI</name>
<dbReference type="PANTHER" id="PTHR37535">
    <property type="entry name" value="FLUG DOMAIN PROTEIN"/>
    <property type="match status" value="1"/>
</dbReference>
<gene>
    <name evidence="1" type="ORF">B0H66DRAFT_534829</name>
</gene>
<dbReference type="AlphaFoldDB" id="A0AAE0M3I1"/>
<dbReference type="Proteomes" id="UP001283341">
    <property type="component" value="Unassembled WGS sequence"/>
</dbReference>
<protein>
    <submittedName>
        <fullName evidence="1">Uncharacterized protein</fullName>
    </submittedName>
</protein>